<evidence type="ECO:0000256" key="1">
    <source>
        <dbReference type="ARBA" id="ARBA00004123"/>
    </source>
</evidence>
<accession>A0A8H6YPM5</accession>
<sequence>MVICSPRQGRLCPRPMRFVAFCVLSNTYSALIQPFAKAIHAVCPGFHACRATQCMVYPVRSLLGKEFSPFGAAGAVHRHKRGLSSTFHHPASPRYTMEEVALGCAQNSDGSLRDASDIQWYNDAADEHPISGPSSSGASASAAPLHPIFTKGVRPLDKVGGVRRSSPRRSSRTSKPSARASDPNNAEARANSAKRKASPAARQPAKKTQFNPSESSGGESDAESVEDGCEPAADADTEGENAESASAMDVDEYEKFKAMGDADHAHATAKTSRTDSTADVRTVFKRVECERNPHTGAVVRKAGAICLVCTRKGLKPDVCFLTGSVSTLRSHVARHEDHFEVYQARCEKLNIEMHPRAIPDADSSTGKEIQGTLDGVIVAKPRPPVFTSEGLRDFLIEMIVTQDEALSIVERPSFRRLLQYCRPSITEGDIPTRRTIRKYILQLAKDVQKTLCNEFQKTLGLHCVSHDAWTSDAGDPYLNINNHYIRSPPDRPNDWEIVTDELGFVKIEGRHTGENIGAAILSTLDKYELRGKMGWITSDGASVNRSTAKAIERGLDERDVGWTAKEHDMMCIEHAVHIASKHFVETVAPTPQKSLNQKIRSLLNAARASGELDGDDVAKVLASFGEEEEEPEGHGEGSEWTAGDAVGKVLALIKQIRMSPQARAFFKKCCTQAGVPVLELLLWVRTRWASLYKCLDRCLILRKAIDLFVRLADDSDEVPDLRDKQYRNYTLTKQEWTKIEVIHEALREPADVTQSFSSERTPTVWRIIPTLEFLIKRWETMSIQPKFAEIKDALLEGVKSLKKWFHRAETTSGAYFICLVLNPGIKDVYFRANWGAEEYKAGMKAFEEAFDRYAAMNPEDKDTETSPVPVEAKPAPLHRYGSSFLMDVTDNVFALLGP</sequence>
<name>A0A8H6YPM5_9AGAR</name>
<feature type="region of interest" description="Disordered" evidence="6">
    <location>
        <begin position="148"/>
        <end position="247"/>
    </location>
</feature>
<dbReference type="SUPFAM" id="SSF53098">
    <property type="entry name" value="Ribonuclease H-like"/>
    <property type="match status" value="1"/>
</dbReference>
<dbReference type="OrthoDB" id="3058553at2759"/>
<organism evidence="7 8">
    <name type="scientific">Mycena venus</name>
    <dbReference type="NCBI Taxonomy" id="2733690"/>
    <lineage>
        <taxon>Eukaryota</taxon>
        <taxon>Fungi</taxon>
        <taxon>Dikarya</taxon>
        <taxon>Basidiomycota</taxon>
        <taxon>Agaricomycotina</taxon>
        <taxon>Agaricomycetes</taxon>
        <taxon>Agaricomycetidae</taxon>
        <taxon>Agaricales</taxon>
        <taxon>Marasmiineae</taxon>
        <taxon>Mycenaceae</taxon>
        <taxon>Mycena</taxon>
    </lineage>
</organism>
<gene>
    <name evidence="7" type="ORF">MVEN_00366100</name>
</gene>
<dbReference type="GO" id="GO:0005634">
    <property type="term" value="C:nucleus"/>
    <property type="evidence" value="ECO:0007669"/>
    <property type="project" value="UniProtKB-SubCell"/>
</dbReference>
<evidence type="ECO:0000256" key="4">
    <source>
        <dbReference type="ARBA" id="ARBA00022833"/>
    </source>
</evidence>
<dbReference type="EMBL" id="JACAZI010000003">
    <property type="protein sequence ID" value="KAF7364953.1"/>
    <property type="molecule type" value="Genomic_DNA"/>
</dbReference>
<reference evidence="7" key="1">
    <citation type="submission" date="2020-05" db="EMBL/GenBank/DDBJ databases">
        <title>Mycena genomes resolve the evolution of fungal bioluminescence.</title>
        <authorList>
            <person name="Tsai I.J."/>
        </authorList>
    </citation>
    <scope>NUCLEOTIDE SEQUENCE</scope>
    <source>
        <strain evidence="7">CCC161011</strain>
    </source>
</reference>
<evidence type="ECO:0000313" key="8">
    <source>
        <dbReference type="Proteomes" id="UP000620124"/>
    </source>
</evidence>
<evidence type="ECO:0000256" key="2">
    <source>
        <dbReference type="ARBA" id="ARBA00022723"/>
    </source>
</evidence>
<protein>
    <submittedName>
        <fullName evidence="7">Uncharacterized protein</fullName>
    </submittedName>
</protein>
<dbReference type="Proteomes" id="UP000620124">
    <property type="component" value="Unassembled WGS sequence"/>
</dbReference>
<proteinExistence type="predicted"/>
<keyword evidence="3" id="KW-0863">Zinc-finger</keyword>
<keyword evidence="2" id="KW-0479">Metal-binding</keyword>
<dbReference type="InterPro" id="IPR012337">
    <property type="entry name" value="RNaseH-like_sf"/>
</dbReference>
<comment type="caution">
    <text evidence="7">The sequence shown here is derived from an EMBL/GenBank/DDBJ whole genome shotgun (WGS) entry which is preliminary data.</text>
</comment>
<keyword evidence="5" id="KW-0539">Nucleus</keyword>
<evidence type="ECO:0000256" key="3">
    <source>
        <dbReference type="ARBA" id="ARBA00022771"/>
    </source>
</evidence>
<evidence type="ECO:0000256" key="5">
    <source>
        <dbReference type="ARBA" id="ARBA00023242"/>
    </source>
</evidence>
<keyword evidence="4" id="KW-0862">Zinc</keyword>
<keyword evidence="8" id="KW-1185">Reference proteome</keyword>
<evidence type="ECO:0000313" key="7">
    <source>
        <dbReference type="EMBL" id="KAF7364953.1"/>
    </source>
</evidence>
<dbReference type="AlphaFoldDB" id="A0A8H6YPM5"/>
<dbReference type="InterPro" id="IPR052035">
    <property type="entry name" value="ZnF_BED_domain_contain"/>
</dbReference>
<evidence type="ECO:0000256" key="6">
    <source>
        <dbReference type="SAM" id="MobiDB-lite"/>
    </source>
</evidence>
<dbReference type="PANTHER" id="PTHR46481:SF10">
    <property type="entry name" value="ZINC FINGER BED DOMAIN-CONTAINING PROTEIN 39"/>
    <property type="match status" value="1"/>
</dbReference>
<comment type="subcellular location">
    <subcellularLocation>
        <location evidence="1">Nucleus</location>
    </subcellularLocation>
</comment>
<feature type="compositionally biased region" description="Acidic residues" evidence="6">
    <location>
        <begin position="220"/>
        <end position="241"/>
    </location>
</feature>
<dbReference type="GO" id="GO:0008270">
    <property type="term" value="F:zinc ion binding"/>
    <property type="evidence" value="ECO:0007669"/>
    <property type="project" value="UniProtKB-KW"/>
</dbReference>
<dbReference type="PANTHER" id="PTHR46481">
    <property type="entry name" value="ZINC FINGER BED DOMAIN-CONTAINING PROTEIN 4"/>
    <property type="match status" value="1"/>
</dbReference>